<dbReference type="InterPro" id="IPR029060">
    <property type="entry name" value="PIN-like_dom_sf"/>
</dbReference>
<gene>
    <name evidence="2" type="ORF">GBK04_10020</name>
</gene>
<reference evidence="2 3" key="1">
    <citation type="submission" date="2019-10" db="EMBL/GenBank/DDBJ databases">
        <title>Draft Genome Sequence of Cytophagaceae sp. SJW1-29.</title>
        <authorList>
            <person name="Choi A."/>
        </authorList>
    </citation>
    <scope>NUCLEOTIDE SEQUENCE [LARGE SCALE GENOMIC DNA]</scope>
    <source>
        <strain evidence="2 3">SJW1-29</strain>
    </source>
</reference>
<dbReference type="InterPro" id="IPR052919">
    <property type="entry name" value="TA_system_RNase"/>
</dbReference>
<sequence>MRYLIDTQIAVWAKENNLKLTPYVKSLLEDSGNEILVSRFSLIELSIKLKIGKLPDFIINLETFIETLVADGFTLLPVSNRHISTYQDIPLFDEHRDPFDRYIIATAHAEGLPLISADSQFERYESFISLIKI</sequence>
<dbReference type="PANTHER" id="PTHR36173:SF2">
    <property type="entry name" value="RIBONUCLEASE VAPC16"/>
    <property type="match status" value="1"/>
</dbReference>
<dbReference type="RefSeq" id="WP_152759217.1">
    <property type="nucleotide sequence ID" value="NZ_WHLY01000002.1"/>
</dbReference>
<dbReference type="Proteomes" id="UP000479293">
    <property type="component" value="Unassembled WGS sequence"/>
</dbReference>
<evidence type="ECO:0000313" key="2">
    <source>
        <dbReference type="EMBL" id="MPR33696.1"/>
    </source>
</evidence>
<organism evidence="2 3">
    <name type="scientific">Salmonirosea aquatica</name>
    <dbReference type="NCBI Taxonomy" id="2654236"/>
    <lineage>
        <taxon>Bacteria</taxon>
        <taxon>Pseudomonadati</taxon>
        <taxon>Bacteroidota</taxon>
        <taxon>Cytophagia</taxon>
        <taxon>Cytophagales</taxon>
        <taxon>Spirosomataceae</taxon>
        <taxon>Salmonirosea</taxon>
    </lineage>
</organism>
<dbReference type="InterPro" id="IPR002716">
    <property type="entry name" value="PIN_dom"/>
</dbReference>
<dbReference type="EMBL" id="WHLY01000002">
    <property type="protein sequence ID" value="MPR33696.1"/>
    <property type="molecule type" value="Genomic_DNA"/>
</dbReference>
<evidence type="ECO:0000313" key="3">
    <source>
        <dbReference type="Proteomes" id="UP000479293"/>
    </source>
</evidence>
<protein>
    <submittedName>
        <fullName evidence="2">PIN domain-containing protein</fullName>
    </submittedName>
</protein>
<comment type="caution">
    <text evidence="2">The sequence shown here is derived from an EMBL/GenBank/DDBJ whole genome shotgun (WGS) entry which is preliminary data.</text>
</comment>
<dbReference type="Pfam" id="PF01850">
    <property type="entry name" value="PIN"/>
    <property type="match status" value="1"/>
</dbReference>
<feature type="domain" description="PIN" evidence="1">
    <location>
        <begin position="3"/>
        <end position="124"/>
    </location>
</feature>
<accession>A0A7C9BBX4</accession>
<keyword evidence="3" id="KW-1185">Reference proteome</keyword>
<dbReference type="Gene3D" id="3.40.50.1010">
    <property type="entry name" value="5'-nuclease"/>
    <property type="match status" value="1"/>
</dbReference>
<dbReference type="SUPFAM" id="SSF88723">
    <property type="entry name" value="PIN domain-like"/>
    <property type="match status" value="1"/>
</dbReference>
<evidence type="ECO:0000259" key="1">
    <source>
        <dbReference type="Pfam" id="PF01850"/>
    </source>
</evidence>
<proteinExistence type="predicted"/>
<dbReference type="InterPro" id="IPR041705">
    <property type="entry name" value="PIN_Sll0205"/>
</dbReference>
<dbReference type="CDD" id="cd09872">
    <property type="entry name" value="PIN_Sll0205-like"/>
    <property type="match status" value="1"/>
</dbReference>
<name>A0A7C9BBX4_9BACT</name>
<dbReference type="AlphaFoldDB" id="A0A7C9BBX4"/>
<dbReference type="PANTHER" id="PTHR36173">
    <property type="entry name" value="RIBONUCLEASE VAPC16-RELATED"/>
    <property type="match status" value="1"/>
</dbReference>